<evidence type="ECO:0000256" key="1">
    <source>
        <dbReference type="ARBA" id="ARBA00009207"/>
    </source>
</evidence>
<sequence length="370" mass="40160">LVMEIASLENSQPPDIASNDVGHHIVDVEPQHSNHGGGEMKCEVTEEELGGILEVIAATGKFWHEWDTLKGLLSTRLKQVLAEYPEAQLDQDQQSSSLGETYADVARRLEEALFSFMEGPPFTLQRLCEPDAINRGTTKINNTSKEDKDTGNATVTTTMGVVMSREPTDVDTSVPNKAALEASTIKARLSELEANRQSMLKARESNKSPTKGKKTQQKGIDKGLSPPHTKARKGAKDGIEQILLTARSIYPKLPKLALALEKNLLVSSTLTISMDPYPSSTIPTSVEPDKVSVETVSHSSPHQNGVESVVEDEDEEMADAEEVTVDNKIEDKEIAEETNNAPVEASSDQNIDSEPSGESTPSTEPLETSS</sequence>
<evidence type="ECO:0000256" key="2">
    <source>
        <dbReference type="SAM" id="MobiDB-lite"/>
    </source>
</evidence>
<name>A0A7J6W363_THATH</name>
<comment type="caution">
    <text evidence="3">The sequence shown here is derived from an EMBL/GenBank/DDBJ whole genome shotgun (WGS) entry which is preliminary data.</text>
</comment>
<feature type="non-terminal residue" evidence="3">
    <location>
        <position position="1"/>
    </location>
</feature>
<feature type="compositionally biased region" description="Polar residues" evidence="2">
    <location>
        <begin position="337"/>
        <end position="352"/>
    </location>
</feature>
<dbReference type="GO" id="GO:0019888">
    <property type="term" value="F:protein phosphatase regulator activity"/>
    <property type="evidence" value="ECO:0007669"/>
    <property type="project" value="InterPro"/>
</dbReference>
<keyword evidence="4" id="KW-1185">Reference proteome</keyword>
<protein>
    <submittedName>
        <fullName evidence="3">Serine/threonine-protein phosphatase 4 regulatory subunit-like protein</fullName>
    </submittedName>
</protein>
<comment type="similarity">
    <text evidence="1">Belongs to the PPP4R2 family.</text>
</comment>
<feature type="compositionally biased region" description="Polar residues" evidence="2">
    <location>
        <begin position="273"/>
        <end position="284"/>
    </location>
</feature>
<feature type="compositionally biased region" description="Low complexity" evidence="2">
    <location>
        <begin position="353"/>
        <end position="370"/>
    </location>
</feature>
<evidence type="ECO:0000313" key="4">
    <source>
        <dbReference type="Proteomes" id="UP000554482"/>
    </source>
</evidence>
<dbReference type="OrthoDB" id="341898at2759"/>
<organism evidence="3 4">
    <name type="scientific">Thalictrum thalictroides</name>
    <name type="common">Rue-anemone</name>
    <name type="synonym">Anemone thalictroides</name>
    <dbReference type="NCBI Taxonomy" id="46969"/>
    <lineage>
        <taxon>Eukaryota</taxon>
        <taxon>Viridiplantae</taxon>
        <taxon>Streptophyta</taxon>
        <taxon>Embryophyta</taxon>
        <taxon>Tracheophyta</taxon>
        <taxon>Spermatophyta</taxon>
        <taxon>Magnoliopsida</taxon>
        <taxon>Ranunculales</taxon>
        <taxon>Ranunculaceae</taxon>
        <taxon>Thalictroideae</taxon>
        <taxon>Thalictrum</taxon>
    </lineage>
</organism>
<feature type="compositionally biased region" description="Acidic residues" evidence="2">
    <location>
        <begin position="309"/>
        <end position="324"/>
    </location>
</feature>
<feature type="compositionally biased region" description="Polar residues" evidence="2">
    <location>
        <begin position="294"/>
        <end position="305"/>
    </location>
</feature>
<dbReference type="EMBL" id="JABWDY010022879">
    <property type="protein sequence ID" value="KAF5191387.1"/>
    <property type="molecule type" value="Genomic_DNA"/>
</dbReference>
<evidence type="ECO:0000313" key="3">
    <source>
        <dbReference type="EMBL" id="KAF5191387.1"/>
    </source>
</evidence>
<gene>
    <name evidence="3" type="ORF">FRX31_019028</name>
</gene>
<dbReference type="GO" id="GO:0030289">
    <property type="term" value="C:protein phosphatase 4 complex"/>
    <property type="evidence" value="ECO:0007669"/>
    <property type="project" value="InterPro"/>
</dbReference>
<feature type="region of interest" description="Disordered" evidence="2">
    <location>
        <begin position="200"/>
        <end position="235"/>
    </location>
</feature>
<dbReference type="PANTHER" id="PTHR16487">
    <property type="entry name" value="PPP4R2-RELATED PROTEIN"/>
    <property type="match status" value="1"/>
</dbReference>
<feature type="region of interest" description="Disordered" evidence="2">
    <location>
        <begin position="273"/>
        <end position="370"/>
    </location>
</feature>
<dbReference type="GO" id="GO:0005634">
    <property type="term" value="C:nucleus"/>
    <property type="evidence" value="ECO:0007669"/>
    <property type="project" value="TreeGrafter"/>
</dbReference>
<proteinExistence type="inferred from homology"/>
<dbReference type="GO" id="GO:0005737">
    <property type="term" value="C:cytoplasm"/>
    <property type="evidence" value="ECO:0007669"/>
    <property type="project" value="TreeGrafter"/>
</dbReference>
<accession>A0A7J6W363</accession>
<dbReference type="AlphaFoldDB" id="A0A7J6W363"/>
<dbReference type="Proteomes" id="UP000554482">
    <property type="component" value="Unassembled WGS sequence"/>
</dbReference>
<dbReference type="InterPro" id="IPR015267">
    <property type="entry name" value="PPP4R2"/>
</dbReference>
<reference evidence="3 4" key="1">
    <citation type="submission" date="2020-06" db="EMBL/GenBank/DDBJ databases">
        <title>Transcriptomic and genomic resources for Thalictrum thalictroides and T. hernandezii: Facilitating candidate gene discovery in an emerging model plant lineage.</title>
        <authorList>
            <person name="Arias T."/>
            <person name="Riano-Pachon D.M."/>
            <person name="Di Stilio V.S."/>
        </authorList>
    </citation>
    <scope>NUCLEOTIDE SEQUENCE [LARGE SCALE GENOMIC DNA]</scope>
    <source>
        <strain evidence="4">cv. WT478/WT964</strain>
        <tissue evidence="3">Leaves</tissue>
    </source>
</reference>
<dbReference type="PANTHER" id="PTHR16487:SF0">
    <property type="entry name" value="PROTEIN PHOSPHATASE 4 REGULATORY SUBUNIT 2-RELATED"/>
    <property type="match status" value="1"/>
</dbReference>